<dbReference type="RefSeq" id="WP_367777817.1">
    <property type="nucleotide sequence ID" value="NZ_JBFMIA010000001.1"/>
</dbReference>
<dbReference type="EMBL" id="JBFMIA010000001">
    <property type="protein sequence ID" value="MEW9500524.1"/>
    <property type="molecule type" value="Genomic_DNA"/>
</dbReference>
<sequence>MDSVTKKWLIRFVMLLLLLASGWFVYLLWPVIKPLLGGVWLAAVPLFFSVLLAYLLLPFIHLLIKAKCSNRLAVWIVFIVLFGLLGALVQWGVPALIKEWRHFMQHLPTLTEQFSDWNHMVNGWLSQMPAPLREMIIESIERFSYKLEKRVENAMGGLDGSFKWIIALSLTPFMAFYLVKDRLIIGRVFMRFVPARRKKQALEFSHELDQRLGGYIRGQLWLSLSVAVLSFVALFLINIPYAFPLAGIMGIFNVIPYIGPVIGSLPAVLVASTISGNMIVWVIVVAFVIQMVESHLLSPWILGNSVHIHPVMIMILLLIGGEIAGMAGLILVVPLYMVASIVIHVFLVEPRQQRIDK</sequence>
<keyword evidence="7 8" id="KW-0472">Membrane</keyword>
<gene>
    <name evidence="9" type="ORF">AB1471_01770</name>
</gene>
<feature type="transmembrane region" description="Helical" evidence="8">
    <location>
        <begin position="72"/>
        <end position="93"/>
    </location>
</feature>
<keyword evidence="3" id="KW-0813">Transport</keyword>
<evidence type="ECO:0000256" key="6">
    <source>
        <dbReference type="ARBA" id="ARBA00022989"/>
    </source>
</evidence>
<comment type="subcellular location">
    <subcellularLocation>
        <location evidence="1">Cell membrane</location>
        <topology evidence="1">Multi-pass membrane protein</topology>
    </subcellularLocation>
</comment>
<comment type="similarity">
    <text evidence="2">Belongs to the autoinducer-2 exporter (AI-2E) (TC 2.A.86) family.</text>
</comment>
<dbReference type="Proteomes" id="UP001556040">
    <property type="component" value="Unassembled WGS sequence"/>
</dbReference>
<feature type="transmembrane region" description="Helical" evidence="8">
    <location>
        <begin position="220"/>
        <end position="243"/>
    </location>
</feature>
<evidence type="ECO:0000256" key="3">
    <source>
        <dbReference type="ARBA" id="ARBA00022448"/>
    </source>
</evidence>
<dbReference type="PANTHER" id="PTHR21716:SF53">
    <property type="entry name" value="PERMEASE PERM-RELATED"/>
    <property type="match status" value="1"/>
</dbReference>
<organism evidence="9 10">
    <name type="scientific">Jeotgalibacillus marinus</name>
    <dbReference type="NCBI Taxonomy" id="86667"/>
    <lineage>
        <taxon>Bacteria</taxon>
        <taxon>Bacillati</taxon>
        <taxon>Bacillota</taxon>
        <taxon>Bacilli</taxon>
        <taxon>Bacillales</taxon>
        <taxon>Caryophanaceae</taxon>
        <taxon>Jeotgalibacillus</taxon>
    </lineage>
</organism>
<accession>A0ABV3Q0N8</accession>
<evidence type="ECO:0000256" key="2">
    <source>
        <dbReference type="ARBA" id="ARBA00009773"/>
    </source>
</evidence>
<keyword evidence="10" id="KW-1185">Reference proteome</keyword>
<dbReference type="InterPro" id="IPR002549">
    <property type="entry name" value="AI-2E-like"/>
</dbReference>
<keyword evidence="4" id="KW-1003">Cell membrane</keyword>
<evidence type="ECO:0000313" key="9">
    <source>
        <dbReference type="EMBL" id="MEW9500524.1"/>
    </source>
</evidence>
<evidence type="ECO:0000256" key="8">
    <source>
        <dbReference type="SAM" id="Phobius"/>
    </source>
</evidence>
<feature type="transmembrane region" description="Helical" evidence="8">
    <location>
        <begin position="12"/>
        <end position="32"/>
    </location>
</feature>
<keyword evidence="5 8" id="KW-0812">Transmembrane</keyword>
<feature type="transmembrane region" description="Helical" evidence="8">
    <location>
        <begin position="263"/>
        <end position="289"/>
    </location>
</feature>
<evidence type="ECO:0000256" key="7">
    <source>
        <dbReference type="ARBA" id="ARBA00023136"/>
    </source>
</evidence>
<dbReference type="PANTHER" id="PTHR21716">
    <property type="entry name" value="TRANSMEMBRANE PROTEIN"/>
    <property type="match status" value="1"/>
</dbReference>
<evidence type="ECO:0000256" key="5">
    <source>
        <dbReference type="ARBA" id="ARBA00022692"/>
    </source>
</evidence>
<proteinExistence type="inferred from homology"/>
<feature type="transmembrane region" description="Helical" evidence="8">
    <location>
        <begin position="326"/>
        <end position="348"/>
    </location>
</feature>
<evidence type="ECO:0000256" key="4">
    <source>
        <dbReference type="ARBA" id="ARBA00022475"/>
    </source>
</evidence>
<reference evidence="9 10" key="1">
    <citation type="journal article" date="1979" name="Int. J. Syst. Evol. Microbiol.">
        <title>Bacillus globisporus subsp. marinus subsp. nov.</title>
        <authorList>
            <person name="Liu H."/>
        </authorList>
    </citation>
    <scope>NUCLEOTIDE SEQUENCE [LARGE SCALE GENOMIC DNA]</scope>
    <source>
        <strain evidence="9 10">DSM 1297</strain>
    </source>
</reference>
<feature type="transmembrane region" description="Helical" evidence="8">
    <location>
        <begin position="161"/>
        <end position="179"/>
    </location>
</feature>
<name>A0ABV3Q0N8_9BACL</name>
<comment type="caution">
    <text evidence="9">The sequence shown here is derived from an EMBL/GenBank/DDBJ whole genome shotgun (WGS) entry which is preliminary data.</text>
</comment>
<feature type="transmembrane region" description="Helical" evidence="8">
    <location>
        <begin position="301"/>
        <end position="320"/>
    </location>
</feature>
<protein>
    <submittedName>
        <fullName evidence="9">AI-2E family transporter</fullName>
    </submittedName>
</protein>
<keyword evidence="6 8" id="KW-1133">Transmembrane helix</keyword>
<evidence type="ECO:0000313" key="10">
    <source>
        <dbReference type="Proteomes" id="UP001556040"/>
    </source>
</evidence>
<evidence type="ECO:0000256" key="1">
    <source>
        <dbReference type="ARBA" id="ARBA00004651"/>
    </source>
</evidence>
<dbReference type="Pfam" id="PF01594">
    <property type="entry name" value="AI-2E_transport"/>
    <property type="match status" value="1"/>
</dbReference>
<feature type="transmembrane region" description="Helical" evidence="8">
    <location>
        <begin position="38"/>
        <end position="60"/>
    </location>
</feature>